<dbReference type="KEGG" id="mas:Mahau_0838"/>
<gene>
    <name evidence="1" type="ordered locus">Mahau_0838</name>
</gene>
<dbReference type="EMBL" id="CP002360">
    <property type="protein sequence ID" value="AEE96036.1"/>
    <property type="molecule type" value="Genomic_DNA"/>
</dbReference>
<dbReference type="HOGENOM" id="CLU_207728_1_0_9"/>
<evidence type="ECO:0000313" key="1">
    <source>
        <dbReference type="EMBL" id="AEE96036.1"/>
    </source>
</evidence>
<dbReference type="Proteomes" id="UP000008457">
    <property type="component" value="Chromosome"/>
</dbReference>
<keyword evidence="2" id="KW-1185">Reference proteome</keyword>
<evidence type="ECO:0000313" key="2">
    <source>
        <dbReference type="Proteomes" id="UP000008457"/>
    </source>
</evidence>
<accession>F4A1K2</accession>
<sequence>MGNKYFRGFMMGAMIGVAAGMVILPQLNASTRKRIAQTSRKMVNKAGDTVGDMMDME</sequence>
<proteinExistence type="predicted"/>
<protein>
    <recommendedName>
        <fullName evidence="3">YtxH domain-containing protein</fullName>
    </recommendedName>
</protein>
<evidence type="ECO:0008006" key="3">
    <source>
        <dbReference type="Google" id="ProtNLM"/>
    </source>
</evidence>
<dbReference type="STRING" id="697281.Mahau_0838"/>
<dbReference type="AlphaFoldDB" id="F4A1K2"/>
<dbReference type="RefSeq" id="WP_013780466.1">
    <property type="nucleotide sequence ID" value="NC_015520.1"/>
</dbReference>
<organism evidence="1 2">
    <name type="scientific">Mahella australiensis (strain DSM 15567 / CIP 107919 / 50-1 BON)</name>
    <dbReference type="NCBI Taxonomy" id="697281"/>
    <lineage>
        <taxon>Bacteria</taxon>
        <taxon>Bacillati</taxon>
        <taxon>Bacillota</taxon>
        <taxon>Clostridia</taxon>
        <taxon>Thermoanaerobacterales</taxon>
        <taxon>Thermoanaerobacterales Family IV. Incertae Sedis</taxon>
        <taxon>Mahella</taxon>
    </lineage>
</organism>
<reference evidence="1 2" key="2">
    <citation type="journal article" date="2011" name="Stand. Genomic Sci.">
        <title>Complete genome sequence of Mahella australiensis type strain (50-1 BON).</title>
        <authorList>
            <person name="Sikorski J."/>
            <person name="Teshima H."/>
            <person name="Nolan M."/>
            <person name="Lucas S."/>
            <person name="Hammon N."/>
            <person name="Deshpande S."/>
            <person name="Cheng J.F."/>
            <person name="Pitluck S."/>
            <person name="Liolios K."/>
            <person name="Pagani I."/>
            <person name="Ivanova N."/>
            <person name="Huntemann M."/>
            <person name="Mavromatis K."/>
            <person name="Ovchinikova G."/>
            <person name="Pati A."/>
            <person name="Tapia R."/>
            <person name="Han C."/>
            <person name="Goodwin L."/>
            <person name="Chen A."/>
            <person name="Palaniappan K."/>
            <person name="Land M."/>
            <person name="Hauser L."/>
            <person name="Ngatchou-Djao O.D."/>
            <person name="Rohde M."/>
            <person name="Pukall R."/>
            <person name="Spring S."/>
            <person name="Abt B."/>
            <person name="Goker M."/>
            <person name="Detter J.C."/>
            <person name="Woyke T."/>
            <person name="Bristow J."/>
            <person name="Markowitz V."/>
            <person name="Hugenholtz P."/>
            <person name="Eisen J.A."/>
            <person name="Kyrpides N.C."/>
            <person name="Klenk H.P."/>
            <person name="Lapidus A."/>
        </authorList>
    </citation>
    <scope>NUCLEOTIDE SEQUENCE [LARGE SCALE GENOMIC DNA]</scope>
    <source>
        <strain evidence="2">DSM 15567 / CIP 107919 / 50-1 BON</strain>
    </source>
</reference>
<name>F4A1K2_MAHA5</name>
<reference evidence="2" key="1">
    <citation type="submission" date="2010-11" db="EMBL/GenBank/DDBJ databases">
        <title>The complete genome of Mahella australiensis DSM 15567.</title>
        <authorList>
            <consortium name="US DOE Joint Genome Institute (JGI-PGF)"/>
            <person name="Lucas S."/>
            <person name="Copeland A."/>
            <person name="Lapidus A."/>
            <person name="Bruce D."/>
            <person name="Goodwin L."/>
            <person name="Pitluck S."/>
            <person name="Kyrpides N."/>
            <person name="Mavromatis K."/>
            <person name="Pagani I."/>
            <person name="Ivanova N."/>
            <person name="Teshima H."/>
            <person name="Brettin T."/>
            <person name="Detter J.C."/>
            <person name="Han C."/>
            <person name="Tapia R."/>
            <person name="Land M."/>
            <person name="Hauser L."/>
            <person name="Markowitz V."/>
            <person name="Cheng J.-F."/>
            <person name="Hugenholtz P."/>
            <person name="Woyke T."/>
            <person name="Wu D."/>
            <person name="Spring S."/>
            <person name="Pukall R."/>
            <person name="Steenblock K."/>
            <person name="Schneider S."/>
            <person name="Klenk H.-P."/>
            <person name="Eisen J.A."/>
        </authorList>
    </citation>
    <scope>NUCLEOTIDE SEQUENCE [LARGE SCALE GENOMIC DNA]</scope>
    <source>
        <strain evidence="2">DSM 15567 / CIP 107919 / 50-1 BON</strain>
    </source>
</reference>